<dbReference type="Pfam" id="PF19606">
    <property type="entry name" value="DUF6111"/>
    <property type="match status" value="1"/>
</dbReference>
<gene>
    <name evidence="2" type="ORF">DES45_104165</name>
</gene>
<feature type="transmembrane region" description="Helical" evidence="1">
    <location>
        <begin position="9"/>
        <end position="25"/>
    </location>
</feature>
<evidence type="ECO:0000256" key="1">
    <source>
        <dbReference type="SAM" id="Phobius"/>
    </source>
</evidence>
<keyword evidence="1" id="KW-0472">Membrane</keyword>
<dbReference type="EMBL" id="QQBB01000004">
    <property type="protein sequence ID" value="RDI59254.1"/>
    <property type="molecule type" value="Genomic_DNA"/>
</dbReference>
<name>A0A370HQR7_9HYPH</name>
<keyword evidence="1" id="KW-1133">Transmembrane helix</keyword>
<dbReference type="AlphaFoldDB" id="A0A370HQR7"/>
<feature type="transmembrane region" description="Helical" evidence="1">
    <location>
        <begin position="40"/>
        <end position="62"/>
    </location>
</feature>
<reference evidence="2 3" key="1">
    <citation type="submission" date="2018-07" db="EMBL/GenBank/DDBJ databases">
        <title>Genomic Encyclopedia of Type Strains, Phase IV (KMG-IV): sequencing the most valuable type-strain genomes for metagenomic binning, comparative biology and taxonomic classification.</title>
        <authorList>
            <person name="Goeker M."/>
        </authorList>
    </citation>
    <scope>NUCLEOTIDE SEQUENCE [LARGE SCALE GENOMIC DNA]</scope>
    <source>
        <strain evidence="2 3">DSM 14364</strain>
    </source>
</reference>
<dbReference type="Proteomes" id="UP000254925">
    <property type="component" value="Unassembled WGS sequence"/>
</dbReference>
<evidence type="ECO:0000313" key="3">
    <source>
        <dbReference type="Proteomes" id="UP000254925"/>
    </source>
</evidence>
<protein>
    <submittedName>
        <fullName evidence="2">Uncharacterized protein</fullName>
    </submittedName>
</protein>
<keyword evidence="1" id="KW-0812">Transmembrane</keyword>
<keyword evidence="3" id="KW-1185">Reference proteome</keyword>
<dbReference type="OrthoDB" id="7366326at2"/>
<comment type="caution">
    <text evidence="2">The sequence shown here is derived from an EMBL/GenBank/DDBJ whole genome shotgun (WGS) entry which is preliminary data.</text>
</comment>
<proteinExistence type="predicted"/>
<dbReference type="RefSeq" id="WP_114770148.1">
    <property type="nucleotide sequence ID" value="NZ_QQBB01000004.1"/>
</dbReference>
<evidence type="ECO:0000313" key="2">
    <source>
        <dbReference type="EMBL" id="RDI59254.1"/>
    </source>
</evidence>
<accession>A0A370HQR7</accession>
<dbReference type="InterPro" id="IPR046093">
    <property type="entry name" value="DUF6111"/>
</dbReference>
<organism evidence="2 3">
    <name type="scientific">Microvirga subterranea</name>
    <dbReference type="NCBI Taxonomy" id="186651"/>
    <lineage>
        <taxon>Bacteria</taxon>
        <taxon>Pseudomonadati</taxon>
        <taxon>Pseudomonadota</taxon>
        <taxon>Alphaproteobacteria</taxon>
        <taxon>Hyphomicrobiales</taxon>
        <taxon>Methylobacteriaceae</taxon>
        <taxon>Microvirga</taxon>
    </lineage>
</organism>
<sequence length="85" mass="9573">MTRAILQELVLFLLPFVAFALYLLIRRRNPLLWSHWSNQSVWLVIAGLAFVVISLVSAGLLADRQTGAYVPSHVENGRVVPGQFR</sequence>